<dbReference type="PANTHER" id="PTHR33653:SF1">
    <property type="entry name" value="RIBONUCLEASE VAPC2"/>
    <property type="match status" value="1"/>
</dbReference>
<dbReference type="RefSeq" id="WP_298963546.1">
    <property type="nucleotide sequence ID" value="NZ_JAQYXP010000007.1"/>
</dbReference>
<dbReference type="Gene3D" id="3.40.50.1010">
    <property type="entry name" value="5'-nuclease"/>
    <property type="match status" value="1"/>
</dbReference>
<dbReference type="EMBL" id="JAQYXP010000007">
    <property type="protein sequence ID" value="MEN3238747.1"/>
    <property type="molecule type" value="Genomic_DNA"/>
</dbReference>
<dbReference type="InterPro" id="IPR002716">
    <property type="entry name" value="PIN_dom"/>
</dbReference>
<evidence type="ECO:0000313" key="10">
    <source>
        <dbReference type="EMBL" id="MEN3238747.1"/>
    </source>
</evidence>
<comment type="similarity">
    <text evidence="7 8">Belongs to the PINc/VapC protein family.</text>
</comment>
<organism evidence="10 11">
    <name type="scientific">Methylobacterium ajmalii</name>
    <dbReference type="NCBI Taxonomy" id="2738439"/>
    <lineage>
        <taxon>Bacteria</taxon>
        <taxon>Pseudomonadati</taxon>
        <taxon>Pseudomonadota</taxon>
        <taxon>Alphaproteobacteria</taxon>
        <taxon>Hyphomicrobiales</taxon>
        <taxon>Methylobacteriaceae</taxon>
        <taxon>Methylobacterium</taxon>
    </lineage>
</organism>
<evidence type="ECO:0000256" key="6">
    <source>
        <dbReference type="ARBA" id="ARBA00022842"/>
    </source>
</evidence>
<keyword evidence="11" id="KW-1185">Reference proteome</keyword>
<feature type="binding site" evidence="8">
    <location>
        <position position="5"/>
    </location>
    <ligand>
        <name>Mg(2+)</name>
        <dbReference type="ChEBI" id="CHEBI:18420"/>
    </ligand>
</feature>
<sequence>MIILDTNVVSGLMRTPPDPVLVPWLDSQPRTSVWITTITVLEIRFGLDLMPDGRRAASLRTAFDRLVAEVLQRRIAPFDAAAASETAALMATRQRRGQPQELRDSMIAGIAIARRATLATRNVRHFPDLAEPPVNPWAD</sequence>
<evidence type="ECO:0000256" key="1">
    <source>
        <dbReference type="ARBA" id="ARBA00001946"/>
    </source>
</evidence>
<dbReference type="InterPro" id="IPR022907">
    <property type="entry name" value="VapC_family"/>
</dbReference>
<evidence type="ECO:0000259" key="9">
    <source>
        <dbReference type="Pfam" id="PF01850"/>
    </source>
</evidence>
<name>A0ABV0A4H6_9HYPH</name>
<feature type="domain" description="PIN" evidence="9">
    <location>
        <begin position="2"/>
        <end position="130"/>
    </location>
</feature>
<keyword evidence="4 8" id="KW-0479">Metal-binding</keyword>
<evidence type="ECO:0000256" key="5">
    <source>
        <dbReference type="ARBA" id="ARBA00022801"/>
    </source>
</evidence>
<keyword evidence="8" id="KW-0800">Toxin</keyword>
<feature type="binding site" evidence="8">
    <location>
        <position position="104"/>
    </location>
    <ligand>
        <name>Mg(2+)</name>
        <dbReference type="ChEBI" id="CHEBI:18420"/>
    </ligand>
</feature>
<dbReference type="CDD" id="cd18731">
    <property type="entry name" value="PIN_NgFitB-like"/>
    <property type="match status" value="1"/>
</dbReference>
<accession>A0ABV0A4H6</accession>
<reference evidence="10 11" key="1">
    <citation type="journal article" date="2023" name="PLoS ONE">
        <title>Complete genome assembly of Hawai'i environmental nontuberculous mycobacteria reveals unexpected co-isolation with methylobacteria.</title>
        <authorList>
            <person name="Hendrix J."/>
            <person name="Epperson L.E."/>
            <person name="Tong E.I."/>
            <person name="Chan Y.L."/>
            <person name="Hasan N.A."/>
            <person name="Dawrs S.N."/>
            <person name="Norton G.J."/>
            <person name="Virdi R."/>
            <person name="Crooks J.L."/>
            <person name="Chan E.D."/>
            <person name="Honda J.R."/>
            <person name="Strong M."/>
        </authorList>
    </citation>
    <scope>NUCLEOTIDE SEQUENCE [LARGE SCALE GENOMIC DNA]</scope>
    <source>
        <strain evidence="10 11">NJH_HI04-1</strain>
    </source>
</reference>
<dbReference type="SUPFAM" id="SSF88723">
    <property type="entry name" value="PIN domain-like"/>
    <property type="match status" value="1"/>
</dbReference>
<proteinExistence type="inferred from homology"/>
<evidence type="ECO:0000256" key="2">
    <source>
        <dbReference type="ARBA" id="ARBA00022649"/>
    </source>
</evidence>
<keyword evidence="2 8" id="KW-1277">Toxin-antitoxin system</keyword>
<keyword evidence="6 8" id="KW-0460">Magnesium</keyword>
<dbReference type="Proteomes" id="UP001407347">
    <property type="component" value="Unassembled WGS sequence"/>
</dbReference>
<evidence type="ECO:0000256" key="7">
    <source>
        <dbReference type="ARBA" id="ARBA00038093"/>
    </source>
</evidence>
<dbReference type="Pfam" id="PF01850">
    <property type="entry name" value="PIN"/>
    <property type="match status" value="1"/>
</dbReference>
<dbReference type="InterPro" id="IPR050556">
    <property type="entry name" value="Type_II_TA_system_RNase"/>
</dbReference>
<comment type="caution">
    <text evidence="10">The sequence shown here is derived from an EMBL/GenBank/DDBJ whole genome shotgun (WGS) entry which is preliminary data.</text>
</comment>
<comment type="cofactor">
    <cofactor evidence="1 8">
        <name>Mg(2+)</name>
        <dbReference type="ChEBI" id="CHEBI:18420"/>
    </cofactor>
</comment>
<evidence type="ECO:0000313" key="11">
    <source>
        <dbReference type="Proteomes" id="UP001407347"/>
    </source>
</evidence>
<evidence type="ECO:0000256" key="4">
    <source>
        <dbReference type="ARBA" id="ARBA00022723"/>
    </source>
</evidence>
<keyword evidence="3 8" id="KW-0540">Nuclease</keyword>
<evidence type="ECO:0000256" key="3">
    <source>
        <dbReference type="ARBA" id="ARBA00022722"/>
    </source>
</evidence>
<gene>
    <name evidence="8" type="primary">vapC</name>
    <name evidence="10" type="ORF">PUR29_35505</name>
</gene>
<dbReference type="PANTHER" id="PTHR33653">
    <property type="entry name" value="RIBONUCLEASE VAPC2"/>
    <property type="match status" value="1"/>
</dbReference>
<protein>
    <recommendedName>
        <fullName evidence="8">Ribonuclease VapC</fullName>
        <shortName evidence="8">RNase VapC</shortName>
        <ecNumber evidence="8">3.1.-.-</ecNumber>
    </recommendedName>
    <alternativeName>
        <fullName evidence="8">Toxin VapC</fullName>
    </alternativeName>
</protein>
<comment type="function">
    <text evidence="8">Toxic component of a toxin-antitoxin (TA) system. An RNase.</text>
</comment>
<dbReference type="InterPro" id="IPR029060">
    <property type="entry name" value="PIN-like_dom_sf"/>
</dbReference>
<keyword evidence="5 8" id="KW-0378">Hydrolase</keyword>
<dbReference type="EC" id="3.1.-.-" evidence="8"/>
<evidence type="ECO:0000256" key="8">
    <source>
        <dbReference type="HAMAP-Rule" id="MF_00265"/>
    </source>
</evidence>
<dbReference type="HAMAP" id="MF_00265">
    <property type="entry name" value="VapC_Nob1"/>
    <property type="match status" value="1"/>
</dbReference>